<name>A0A815MLH7_9BILA</name>
<evidence type="ECO:0008006" key="3">
    <source>
        <dbReference type="Google" id="ProtNLM"/>
    </source>
</evidence>
<gene>
    <name evidence="1" type="ORF">ZHD862_LOCUS34003</name>
</gene>
<comment type="caution">
    <text evidence="1">The sequence shown here is derived from an EMBL/GenBank/DDBJ whole genome shotgun (WGS) entry which is preliminary data.</text>
</comment>
<evidence type="ECO:0000313" key="2">
    <source>
        <dbReference type="Proteomes" id="UP000663864"/>
    </source>
</evidence>
<dbReference type="Proteomes" id="UP000663864">
    <property type="component" value="Unassembled WGS sequence"/>
</dbReference>
<accession>A0A815MLH7</accession>
<protein>
    <recommendedName>
        <fullName evidence="3">F-box domain-containing protein</fullName>
    </recommendedName>
</protein>
<evidence type="ECO:0000313" key="1">
    <source>
        <dbReference type="EMBL" id="CAF1422237.1"/>
    </source>
</evidence>
<sequence>MNHLTVNILDLCDEMLLSIFNKLNNIDVLYSLIDVDKKLDRLARDITFTQSIDLVTISSNEHNFLRNNSILDRFCVDILPRIQHNIECLALDSLSIDRVLHIGNYSKLHKLTLVNLPFQMASRIFNEKSSFIDIFKHQISHLIVMIIEDNIAEHTRKASTDVFTTIFIMFTNLNYLHYGWNGECLGSPRSLVDTLSPTCPSNIVHLNVRVNSFNDCLCLLDGCLSQLHTFIVEVDNINYTSMTINNTKTVSNLKCFSLFSFRRTIEYDSHIVPFIRRMSQLEKLTLSLIVYGRTSFIDGTHLVNDILSKMSHLHTFIFNIITQNVIMAEEFLPAPDDVQRELIQRGYNVNCYTDYNVLNNGQCHIYSLPFIMERMHIHSSKFLGGLFLTVRHLHMRNFVHPFEHDFFARISQAFPLLNKLTIYNISGQKKKLTNLKDEHKQTWSIIEFSHLMTLHLSMSDMDYVEEFLFDFNTRLPCLNTLYIKYKHLVMITENFTKNAARINCSKLEHIIFDSKPTTYPENFYLYFPLL</sequence>
<reference evidence="1" key="1">
    <citation type="submission" date="2021-02" db="EMBL/GenBank/DDBJ databases">
        <authorList>
            <person name="Nowell W R."/>
        </authorList>
    </citation>
    <scope>NUCLEOTIDE SEQUENCE</scope>
</reference>
<dbReference type="EMBL" id="CAJNOT010004223">
    <property type="protein sequence ID" value="CAF1422237.1"/>
    <property type="molecule type" value="Genomic_DNA"/>
</dbReference>
<dbReference type="AlphaFoldDB" id="A0A815MLH7"/>
<proteinExistence type="predicted"/>
<organism evidence="1 2">
    <name type="scientific">Rotaria sordida</name>
    <dbReference type="NCBI Taxonomy" id="392033"/>
    <lineage>
        <taxon>Eukaryota</taxon>
        <taxon>Metazoa</taxon>
        <taxon>Spiralia</taxon>
        <taxon>Gnathifera</taxon>
        <taxon>Rotifera</taxon>
        <taxon>Eurotatoria</taxon>
        <taxon>Bdelloidea</taxon>
        <taxon>Philodinida</taxon>
        <taxon>Philodinidae</taxon>
        <taxon>Rotaria</taxon>
    </lineage>
</organism>